<keyword evidence="3" id="KW-1185">Reference proteome</keyword>
<gene>
    <name evidence="2" type="ORF">L3X38_023317</name>
</gene>
<dbReference type="AlphaFoldDB" id="A0AAD4Z4D7"/>
<evidence type="ECO:0000313" key="3">
    <source>
        <dbReference type="Proteomes" id="UP001054821"/>
    </source>
</evidence>
<evidence type="ECO:0000256" key="1">
    <source>
        <dbReference type="SAM" id="MobiDB-lite"/>
    </source>
</evidence>
<proteinExistence type="predicted"/>
<reference evidence="2 3" key="1">
    <citation type="journal article" date="2022" name="G3 (Bethesda)">
        <title>Whole-genome sequence and methylome profiling of the almond [Prunus dulcis (Mill.) D.A. Webb] cultivar 'Nonpareil'.</title>
        <authorList>
            <person name="D'Amico-Willman K.M."/>
            <person name="Ouma W.Z."/>
            <person name="Meulia T."/>
            <person name="Sideli G.M."/>
            <person name="Gradziel T.M."/>
            <person name="Fresnedo-Ramirez J."/>
        </authorList>
    </citation>
    <scope>NUCLEOTIDE SEQUENCE [LARGE SCALE GENOMIC DNA]</scope>
    <source>
        <strain evidence="2">Clone GOH B32 T37-40</strain>
    </source>
</reference>
<comment type="caution">
    <text evidence="2">The sequence shown here is derived from an EMBL/GenBank/DDBJ whole genome shotgun (WGS) entry which is preliminary data.</text>
</comment>
<protein>
    <submittedName>
        <fullName evidence="2">Uncharacterized protein</fullName>
    </submittedName>
</protein>
<accession>A0AAD4Z4D7</accession>
<sequence length="128" mass="14419">MGVSREGLLISYPNRVQGKTCLKEFSSRRVREDMPQRSATGISNKWCEILSTTYEARLIYFLTQKLNYGPLGIGGSEKEKPQALGSRRSAQAHWGPEGTHPISIVCSRERDLKFFFNQGSVQPSIKNL</sequence>
<dbReference type="EMBL" id="JAJFAZ020000004">
    <property type="protein sequence ID" value="KAI5333187.1"/>
    <property type="molecule type" value="Genomic_DNA"/>
</dbReference>
<dbReference type="Proteomes" id="UP001054821">
    <property type="component" value="Chromosome 4"/>
</dbReference>
<feature type="region of interest" description="Disordered" evidence="1">
    <location>
        <begin position="77"/>
        <end position="98"/>
    </location>
</feature>
<organism evidence="2 3">
    <name type="scientific">Prunus dulcis</name>
    <name type="common">Almond</name>
    <name type="synonym">Amygdalus dulcis</name>
    <dbReference type="NCBI Taxonomy" id="3755"/>
    <lineage>
        <taxon>Eukaryota</taxon>
        <taxon>Viridiplantae</taxon>
        <taxon>Streptophyta</taxon>
        <taxon>Embryophyta</taxon>
        <taxon>Tracheophyta</taxon>
        <taxon>Spermatophyta</taxon>
        <taxon>Magnoliopsida</taxon>
        <taxon>eudicotyledons</taxon>
        <taxon>Gunneridae</taxon>
        <taxon>Pentapetalae</taxon>
        <taxon>rosids</taxon>
        <taxon>fabids</taxon>
        <taxon>Rosales</taxon>
        <taxon>Rosaceae</taxon>
        <taxon>Amygdaloideae</taxon>
        <taxon>Amygdaleae</taxon>
        <taxon>Prunus</taxon>
    </lineage>
</organism>
<evidence type="ECO:0000313" key="2">
    <source>
        <dbReference type="EMBL" id="KAI5333187.1"/>
    </source>
</evidence>
<name>A0AAD4Z4D7_PRUDU</name>